<dbReference type="STRING" id="428992.SAMN05216272_1244"/>
<dbReference type="RefSeq" id="WP_090268527.1">
    <property type="nucleotide sequence ID" value="NZ_FNDS01000024.1"/>
</dbReference>
<reference evidence="4" key="1">
    <citation type="submission" date="2016-10" db="EMBL/GenBank/DDBJ databases">
        <authorList>
            <person name="Varghese N."/>
            <person name="Submissions S."/>
        </authorList>
    </citation>
    <scope>NUCLEOTIDE SEQUENCE [LARGE SCALE GENOMIC DNA]</scope>
    <source>
        <strain evidence="4">CCM 7469</strain>
    </source>
</reference>
<proteinExistence type="predicted"/>
<evidence type="ECO:0000256" key="1">
    <source>
        <dbReference type="SAM" id="MobiDB-lite"/>
    </source>
</evidence>
<evidence type="ECO:0000313" key="4">
    <source>
        <dbReference type="Proteomes" id="UP000199636"/>
    </source>
</evidence>
<dbReference type="Pfam" id="PF03432">
    <property type="entry name" value="Relaxase"/>
    <property type="match status" value="1"/>
</dbReference>
<dbReference type="OrthoDB" id="7173932at2"/>
<keyword evidence="4" id="KW-1185">Reference proteome</keyword>
<organism evidence="3 4">
    <name type="scientific">Pseudomonas panipatensis</name>
    <dbReference type="NCBI Taxonomy" id="428992"/>
    <lineage>
        <taxon>Bacteria</taxon>
        <taxon>Pseudomonadati</taxon>
        <taxon>Pseudomonadota</taxon>
        <taxon>Gammaproteobacteria</taxon>
        <taxon>Pseudomonadales</taxon>
        <taxon>Pseudomonadaceae</taxon>
        <taxon>Pseudomonas</taxon>
    </lineage>
</organism>
<feature type="domain" description="MobA/VirD2-like nuclease" evidence="2">
    <location>
        <begin position="106"/>
        <end position="209"/>
    </location>
</feature>
<name>A0A1G8NAW7_9PSED</name>
<gene>
    <name evidence="3" type="ORF">SAMN05216272_1244</name>
</gene>
<dbReference type="AlphaFoldDB" id="A0A1G8NAW7"/>
<dbReference type="Gene3D" id="3.30.930.30">
    <property type="match status" value="1"/>
</dbReference>
<evidence type="ECO:0000259" key="2">
    <source>
        <dbReference type="Pfam" id="PF03432"/>
    </source>
</evidence>
<dbReference type="Proteomes" id="UP000199636">
    <property type="component" value="Unassembled WGS sequence"/>
</dbReference>
<protein>
    <submittedName>
        <fullName evidence="3">Type IV secretory pathway, VirD2 components (Relaxase)</fullName>
    </submittedName>
</protein>
<dbReference type="InterPro" id="IPR005094">
    <property type="entry name" value="Endonuclease_MobA/VirD2"/>
</dbReference>
<feature type="compositionally biased region" description="Basic and acidic residues" evidence="1">
    <location>
        <begin position="339"/>
        <end position="365"/>
    </location>
</feature>
<accession>A0A1G8NAW7</accession>
<dbReference type="EMBL" id="FNDS01000024">
    <property type="protein sequence ID" value="SDI77429.1"/>
    <property type="molecule type" value="Genomic_DNA"/>
</dbReference>
<sequence>MSQIVDGVLKEWGDRLFYAPVKGKKGRNVCGGRARSTEPGKPTTAAGVKSRLTRTTGRAPEVMVKISGGGKNMGQIKAHLDYISRNGEVELEDENGAVLRGVDDVREVRDAWAKGKIGIPQEGERRREAFNIVLSMPPGTDRAAVKNAARQFAAEQFGNHQYVFAAHEDEKHPHVHLAVKAVDKSGVRMNPRKADLQAWREHFADKLRELGIAANATPRRARGVVQKAEKQAVRWIDKQHREGKRSAPSRAKAGRAAAVAQELAGKGAHANPAAGAITERRKKTVHAYGQLARALAQSPDAADKQLALNIVGFVQSMPQIRSRHQIELEAARTAVNKGGTERGREQQREAARQQKGRDDQEDRSR</sequence>
<feature type="region of interest" description="Disordered" evidence="1">
    <location>
        <begin position="331"/>
        <end position="365"/>
    </location>
</feature>
<evidence type="ECO:0000313" key="3">
    <source>
        <dbReference type="EMBL" id="SDI77429.1"/>
    </source>
</evidence>